<dbReference type="PANTHER" id="PTHR11365">
    <property type="entry name" value="5-OXOPROLINASE RELATED"/>
    <property type="match status" value="1"/>
</dbReference>
<dbReference type="GO" id="GO:0005829">
    <property type="term" value="C:cytosol"/>
    <property type="evidence" value="ECO:0007669"/>
    <property type="project" value="TreeGrafter"/>
</dbReference>
<evidence type="ECO:0000313" key="2">
    <source>
        <dbReference type="EMBL" id="SVB37359.1"/>
    </source>
</evidence>
<feature type="non-terminal residue" evidence="2">
    <location>
        <position position="444"/>
    </location>
</feature>
<accession>A0A382DGU9</accession>
<dbReference type="GO" id="GO:0017168">
    <property type="term" value="F:5-oxoprolinase (ATP-hydrolyzing) activity"/>
    <property type="evidence" value="ECO:0007669"/>
    <property type="project" value="TreeGrafter"/>
</dbReference>
<protein>
    <recommendedName>
        <fullName evidence="1">Hydantoinase B/oxoprolinase domain-containing protein</fullName>
    </recommendedName>
</protein>
<dbReference type="PANTHER" id="PTHR11365:SF23">
    <property type="entry name" value="HYPOTHETICAL 5-OXOPROLINASE (EUROFUNG)-RELATED"/>
    <property type="match status" value="1"/>
</dbReference>
<evidence type="ECO:0000259" key="1">
    <source>
        <dbReference type="Pfam" id="PF02538"/>
    </source>
</evidence>
<organism evidence="2">
    <name type="scientific">marine metagenome</name>
    <dbReference type="NCBI Taxonomy" id="408172"/>
    <lineage>
        <taxon>unclassified sequences</taxon>
        <taxon>metagenomes</taxon>
        <taxon>ecological metagenomes</taxon>
    </lineage>
</organism>
<dbReference type="EMBL" id="UINC01039210">
    <property type="protein sequence ID" value="SVB37359.1"/>
    <property type="molecule type" value="Genomic_DNA"/>
</dbReference>
<feature type="domain" description="Hydantoinase B/oxoprolinase" evidence="1">
    <location>
        <begin position="1"/>
        <end position="443"/>
    </location>
</feature>
<name>A0A382DGU9_9ZZZZ</name>
<sequence length="444" mass="48296">MKRALCRTAMSPIIYEVLDFAAAIYDRDLRMLSQAPSLPLFMGTLNFCIEEAVKGVGGEENLYEGDIIIYNSPYGTGSHPQDAALVMPVFFEGELIAYTAIKAHWLDIAGKEPYSTDTVDVFQEGTVYPGVKLYSKGNLVNDIFKMCIANTRVPNSVAGDINAQAIGVRTGERALKRVVSKYGLKKFREAVEEIFDAGEKIVRKYLTDIPNGEYFGSGQMDNNGVEEGSVPFDVKVLIKDDSVVLDMSEAPPQQNGPINCPLPSTVSTARVAMSMLAGSNEAPNEGFFRPIEVITKKGTLFHPLSPAPCFLYGWPALQAMEVFYKALGSKHPEKVPASSGGCINAVVYWGQKKLTGEPWADGSPHPIGQGGSVHGDGATCLHHAESATRFAPTEVWENRNPWLVTRVELIQDSCGAGKNRGGLGVNIEIEMLEDTFATTVCERT</sequence>
<dbReference type="GO" id="GO:0006749">
    <property type="term" value="P:glutathione metabolic process"/>
    <property type="evidence" value="ECO:0007669"/>
    <property type="project" value="TreeGrafter"/>
</dbReference>
<dbReference type="Pfam" id="PF02538">
    <property type="entry name" value="Hydantoinase_B"/>
    <property type="match status" value="1"/>
</dbReference>
<gene>
    <name evidence="2" type="ORF">METZ01_LOCUS190213</name>
</gene>
<proteinExistence type="predicted"/>
<dbReference type="InterPro" id="IPR003692">
    <property type="entry name" value="Hydantoinase_B"/>
</dbReference>
<reference evidence="2" key="1">
    <citation type="submission" date="2018-05" db="EMBL/GenBank/DDBJ databases">
        <authorList>
            <person name="Lanie J.A."/>
            <person name="Ng W.-L."/>
            <person name="Kazmierczak K.M."/>
            <person name="Andrzejewski T.M."/>
            <person name="Davidsen T.M."/>
            <person name="Wayne K.J."/>
            <person name="Tettelin H."/>
            <person name="Glass J.I."/>
            <person name="Rusch D."/>
            <person name="Podicherti R."/>
            <person name="Tsui H.-C.T."/>
            <person name="Winkler M.E."/>
        </authorList>
    </citation>
    <scope>NUCLEOTIDE SEQUENCE</scope>
</reference>
<dbReference type="AlphaFoldDB" id="A0A382DGU9"/>
<dbReference type="InterPro" id="IPR045079">
    <property type="entry name" value="Oxoprolinase-like"/>
</dbReference>